<gene>
    <name evidence="2" type="ORF">J116_027710</name>
</gene>
<accession>A0A1D3E1I1</accession>
<dbReference type="GO" id="GO:0020037">
    <property type="term" value="F:heme binding"/>
    <property type="evidence" value="ECO:0007669"/>
    <property type="project" value="InterPro"/>
</dbReference>
<feature type="region of interest" description="Disordered" evidence="1">
    <location>
        <begin position="193"/>
        <end position="214"/>
    </location>
</feature>
<dbReference type="eggNOG" id="COG3832">
    <property type="taxonomic scope" value="Bacteria"/>
</dbReference>
<sequence length="275" mass="28051">MGGLLRLVRAAGAALARLRGARAFHPAGLVLEATLEVLPQAGRPWGVAFLDRAGRYGVTVRWSRAAGLPSPLPDALGLALRVIDGAGSGRPFDLLLTSSGTGRVTRHLPVLRTDAVGGAYSTLTSYRFPDRDRVIAAIPAGDGGHGRGLPVSLPDLARALAERPPAVFRLCAAAPHEPWRPFGLLTVTGASPAGTGPLTATGASPAGTGPVEGSRGTGTGPLAFDPYGACLPDLAPGPRLRRWREAAYAGSRRARGAAAPPGAGRRGGSDGHVEA</sequence>
<dbReference type="InterPro" id="IPR020835">
    <property type="entry name" value="Catalase_sf"/>
</dbReference>
<dbReference type="EMBL" id="ASHX02000001">
    <property type="protein sequence ID" value="OEJ98427.1"/>
    <property type="molecule type" value="Genomic_DNA"/>
</dbReference>
<feature type="region of interest" description="Disordered" evidence="1">
    <location>
        <begin position="246"/>
        <end position="275"/>
    </location>
</feature>
<dbReference type="Proteomes" id="UP000095329">
    <property type="component" value="Unassembled WGS sequence"/>
</dbReference>
<name>A0A1D3E1I1_9ACTN</name>
<organism evidence="2 3">
    <name type="scientific">Streptomyces thermolilacinus SPC6</name>
    <dbReference type="NCBI Taxonomy" id="1306406"/>
    <lineage>
        <taxon>Bacteria</taxon>
        <taxon>Bacillati</taxon>
        <taxon>Actinomycetota</taxon>
        <taxon>Actinomycetes</taxon>
        <taxon>Kitasatosporales</taxon>
        <taxon>Streptomycetaceae</taxon>
        <taxon>Streptomyces</taxon>
    </lineage>
</organism>
<dbReference type="SUPFAM" id="SSF56634">
    <property type="entry name" value="Heme-dependent catalase-like"/>
    <property type="match status" value="1"/>
</dbReference>
<evidence type="ECO:0000313" key="3">
    <source>
        <dbReference type="Proteomes" id="UP000095329"/>
    </source>
</evidence>
<evidence type="ECO:0000256" key="1">
    <source>
        <dbReference type="SAM" id="MobiDB-lite"/>
    </source>
</evidence>
<protein>
    <recommendedName>
        <fullName evidence="4">Phosphodiesterase</fullName>
    </recommendedName>
</protein>
<dbReference type="OrthoDB" id="3368165at2"/>
<dbReference type="STRING" id="1306406.J116_027710"/>
<comment type="caution">
    <text evidence="2">The sequence shown here is derived from an EMBL/GenBank/DDBJ whole genome shotgun (WGS) entry which is preliminary data.</text>
</comment>
<keyword evidence="3" id="KW-1185">Reference proteome</keyword>
<evidence type="ECO:0000313" key="2">
    <source>
        <dbReference type="EMBL" id="OEJ98427.1"/>
    </source>
</evidence>
<reference evidence="2 3" key="1">
    <citation type="journal article" date="2013" name="Genome Announc.">
        <title>Genome Sequence of Streptomyces violaceusniger Strain SPC6, a Halotolerant Streptomycete That Exhibits Rapid Growth and Development.</title>
        <authorList>
            <person name="Chen X."/>
            <person name="Zhang B."/>
            <person name="Zhang W."/>
            <person name="Wu X."/>
            <person name="Zhang M."/>
            <person name="Chen T."/>
            <person name="Liu G."/>
            <person name="Dyson P."/>
        </authorList>
    </citation>
    <scope>NUCLEOTIDE SEQUENCE [LARGE SCALE GENOMIC DNA]</scope>
    <source>
        <strain evidence="2 3">SPC6</strain>
    </source>
</reference>
<evidence type="ECO:0008006" key="4">
    <source>
        <dbReference type="Google" id="ProtNLM"/>
    </source>
</evidence>
<dbReference type="AlphaFoldDB" id="A0A1D3E1I1"/>
<proteinExistence type="predicted"/>
<feature type="compositionally biased region" description="Low complexity" evidence="1">
    <location>
        <begin position="246"/>
        <end position="263"/>
    </location>
</feature>